<evidence type="ECO:0000256" key="10">
    <source>
        <dbReference type="ARBA" id="ARBA00023157"/>
    </source>
</evidence>
<evidence type="ECO:0000256" key="9">
    <source>
        <dbReference type="ARBA" id="ARBA00023136"/>
    </source>
</evidence>
<dbReference type="Gene3D" id="4.10.110.10">
    <property type="entry name" value="Spasmolytic Protein, domain 1"/>
    <property type="match status" value="1"/>
</dbReference>
<name>A0A4X2L715_VOMUR</name>
<dbReference type="STRING" id="29139.ENSVURP00010009061"/>
<dbReference type="GO" id="GO:0005886">
    <property type="term" value="C:plasma membrane"/>
    <property type="evidence" value="ECO:0007669"/>
    <property type="project" value="UniProtKB-SubCell"/>
</dbReference>
<dbReference type="OrthoDB" id="8919081at2759"/>
<keyword evidence="11" id="KW-0325">Glycoprotein</keyword>
<dbReference type="PROSITE" id="PS51034">
    <property type="entry name" value="ZP_2"/>
    <property type="match status" value="1"/>
</dbReference>
<evidence type="ECO:0000259" key="21">
    <source>
        <dbReference type="PROSITE" id="PS51034"/>
    </source>
</evidence>
<evidence type="ECO:0000256" key="7">
    <source>
        <dbReference type="ARBA" id="ARBA00022729"/>
    </source>
</evidence>
<evidence type="ECO:0000256" key="13">
    <source>
        <dbReference type="ARBA" id="ARBA00024183"/>
    </source>
</evidence>
<dbReference type="GO" id="GO:0032190">
    <property type="term" value="F:acrosin binding"/>
    <property type="evidence" value="ECO:0007669"/>
    <property type="project" value="TreeGrafter"/>
</dbReference>
<evidence type="ECO:0000256" key="4">
    <source>
        <dbReference type="ARBA" id="ARBA00022530"/>
    </source>
</evidence>
<dbReference type="SUPFAM" id="SSF57492">
    <property type="entry name" value="Trefoil"/>
    <property type="match status" value="1"/>
</dbReference>
<dbReference type="Gene3D" id="2.60.40.3210">
    <property type="entry name" value="Zona pellucida, ZP-N domain"/>
    <property type="match status" value="1"/>
</dbReference>
<dbReference type="InterPro" id="IPR051148">
    <property type="entry name" value="Zona_Pellucida_Domain_gp"/>
</dbReference>
<keyword evidence="7 20" id="KW-0732">Signal</keyword>
<reference evidence="25" key="1">
    <citation type="submission" date="2018-12" db="EMBL/GenBank/DDBJ databases">
        <authorList>
            <person name="Yazar S."/>
        </authorList>
    </citation>
    <scope>NUCLEOTIDE SEQUENCE [LARGE SCALE GENOMIC DNA]</scope>
</reference>
<dbReference type="GO" id="GO:0007339">
    <property type="term" value="P:binding of sperm to zona pellucida"/>
    <property type="evidence" value="ECO:0007669"/>
    <property type="project" value="TreeGrafter"/>
</dbReference>
<feature type="domain" description="ZP" evidence="21">
    <location>
        <begin position="185"/>
        <end position="458"/>
    </location>
</feature>
<evidence type="ECO:0000256" key="15">
    <source>
        <dbReference type="ARBA" id="ARBA00040238"/>
    </source>
</evidence>
<reference evidence="24" key="2">
    <citation type="submission" date="2025-05" db="UniProtKB">
        <authorList>
            <consortium name="Ensembl"/>
        </authorList>
    </citation>
    <scope>IDENTIFICATION</scope>
</reference>
<feature type="chain" id="PRO_5044616114" description="Zona pellucida sperm-binding protein 4" evidence="20">
    <location>
        <begin position="16"/>
        <end position="527"/>
    </location>
</feature>
<evidence type="ECO:0000313" key="25">
    <source>
        <dbReference type="Proteomes" id="UP000314987"/>
    </source>
</evidence>
<dbReference type="Pfam" id="PF23344">
    <property type="entry name" value="ZP-N"/>
    <property type="match status" value="1"/>
</dbReference>
<feature type="transmembrane region" description="Helical" evidence="19">
    <location>
        <begin position="502"/>
        <end position="523"/>
    </location>
</feature>
<evidence type="ECO:0000256" key="6">
    <source>
        <dbReference type="ARBA" id="ARBA00022692"/>
    </source>
</evidence>
<dbReference type="PANTHER" id="PTHR23343">
    <property type="entry name" value="ZONA PELLUCIDA SPERM-BINDING PROTEIN"/>
    <property type="match status" value="1"/>
</dbReference>
<evidence type="ECO:0000256" key="1">
    <source>
        <dbReference type="ARBA" id="ARBA00004251"/>
    </source>
</evidence>
<evidence type="ECO:0000256" key="17">
    <source>
        <dbReference type="ARBA" id="ARBA00042573"/>
    </source>
</evidence>
<dbReference type="GO" id="GO:0035804">
    <property type="term" value="F:structural constituent of egg coat"/>
    <property type="evidence" value="ECO:0007669"/>
    <property type="project" value="TreeGrafter"/>
</dbReference>
<evidence type="ECO:0000256" key="16">
    <source>
        <dbReference type="ARBA" id="ARBA00042273"/>
    </source>
</evidence>
<keyword evidence="10 18" id="KW-1015">Disulfide bond</keyword>
<dbReference type="InterPro" id="IPR055355">
    <property type="entry name" value="ZP-C"/>
</dbReference>
<dbReference type="Proteomes" id="UP000314987">
    <property type="component" value="Unassembled WGS sequence"/>
</dbReference>
<accession>A0A4X2L715</accession>
<keyword evidence="25" id="KW-1185">Reference proteome</keyword>
<keyword evidence="4" id="KW-0272">Extracellular matrix</keyword>
<dbReference type="GO" id="GO:0035805">
    <property type="term" value="C:egg coat"/>
    <property type="evidence" value="ECO:0007669"/>
    <property type="project" value="UniProtKB-SubCell"/>
</dbReference>
<keyword evidence="12" id="KW-0278">Fertilization</keyword>
<proteinExistence type="predicted"/>
<evidence type="ECO:0000256" key="18">
    <source>
        <dbReference type="PROSITE-ProRule" id="PRU00779"/>
    </source>
</evidence>
<evidence type="ECO:0000256" key="3">
    <source>
        <dbReference type="ARBA" id="ARBA00022525"/>
    </source>
</evidence>
<evidence type="ECO:0000313" key="23">
    <source>
        <dbReference type="Ensembl" id="ENSVURP00010009061.1"/>
    </source>
</evidence>
<dbReference type="GeneID" id="114049578"/>
<dbReference type="InterPro" id="IPR017977">
    <property type="entry name" value="ZP_dom_CS"/>
</dbReference>
<evidence type="ECO:0000256" key="12">
    <source>
        <dbReference type="ARBA" id="ARBA00023279"/>
    </source>
</evidence>
<evidence type="ECO:0000256" key="14">
    <source>
        <dbReference type="ARBA" id="ARBA00037545"/>
    </source>
</evidence>
<keyword evidence="6 19" id="KW-0812">Transmembrane</keyword>
<keyword evidence="8 19" id="KW-1133">Transmembrane helix</keyword>
<evidence type="ECO:0000259" key="22">
    <source>
        <dbReference type="PROSITE" id="PS51448"/>
    </source>
</evidence>
<comment type="function">
    <text evidence="14">Component of the zona pellucida, an extracellular matrix surrounding oocytes which mediates sperm binding, induction of the acrosome reaction and prevents post-fertilization polyspermy. The zona pellucida is composed of 3 to 4 glycoproteins, ZP1, ZP2, ZP3, and ZP4. ZP4 may act as a sperm receptor.</text>
</comment>
<gene>
    <name evidence="24" type="primary">LOC114049578</name>
    <name evidence="23" type="synonym">LOC114049579</name>
</gene>
<feature type="disulfide bond" evidence="18">
    <location>
        <begin position="140"/>
        <end position="166"/>
    </location>
</feature>
<evidence type="ECO:0000256" key="11">
    <source>
        <dbReference type="ARBA" id="ARBA00023180"/>
    </source>
</evidence>
<sequence>MLWILLFALFSFAWGSLEETEDLNHPGTFSCGLRSFQFTLPLLSQYGKNPGLIAWDDQGMLRSLQNDSSCGTWITYSSLESIQLEASYSGCYVTKWDTYYIMPIGVSGLDADGSKTVHQVKVLKCSFTLPALDAPGLDLCDVKAWDRLSCAISSITKGDCENLGCCYSSEDEVNPCYYGNTVTAQCTPDGQLSVAVSQNVTWPSLLLDSVHLVSGVDAKCDPMEKNDAFVLFQFPLSACGTILQMIDNQAIYKNELLASRDVRNWTRGSITRDSIFRLHISCSYSIKGDMLPATIQVVTLPPPLPVTKPGPLALEMQIAKEEHYSSYYVATEYPVTKLLRQPIHVEVRILRRTDPDLVLLLHHCWATPSTNPQYPIQWPILVKGCPYEGDNYWTKMVSIPRNSTPRFPSHYKRFIIHTFAFMDSAFKKALMGPVYLHCNASVCQPLGADSCTVTCPVGTRKRRNSETHPWNKTSNVSSKGPIFLLQDAEDSSQSGSVLDIRMLWLILSGTLIVAILLISFLALRRWK</sequence>
<evidence type="ECO:0000256" key="20">
    <source>
        <dbReference type="SAM" id="SignalP"/>
    </source>
</evidence>
<dbReference type="PRINTS" id="PR00023">
    <property type="entry name" value="ZPELLUCIDA"/>
</dbReference>
<evidence type="ECO:0000256" key="5">
    <source>
        <dbReference type="ARBA" id="ARBA00022685"/>
    </source>
</evidence>
<keyword evidence="2" id="KW-1003">Cell membrane</keyword>
<dbReference type="AlphaFoldDB" id="A0A4X2L715"/>
<dbReference type="InterPro" id="IPR048290">
    <property type="entry name" value="ZP_chr"/>
</dbReference>
<feature type="disulfide bond" evidence="18">
    <location>
        <begin position="150"/>
        <end position="165"/>
    </location>
</feature>
<organism evidence="24 25">
    <name type="scientific">Vombatus ursinus</name>
    <name type="common">Common wombat</name>
    <dbReference type="NCBI Taxonomy" id="29139"/>
    <lineage>
        <taxon>Eukaryota</taxon>
        <taxon>Metazoa</taxon>
        <taxon>Chordata</taxon>
        <taxon>Craniata</taxon>
        <taxon>Vertebrata</taxon>
        <taxon>Euteleostomi</taxon>
        <taxon>Mammalia</taxon>
        <taxon>Metatheria</taxon>
        <taxon>Diprotodontia</taxon>
        <taxon>Vombatidae</taxon>
        <taxon>Vombatus</taxon>
    </lineage>
</organism>
<dbReference type="SMART" id="SM00241">
    <property type="entry name" value="ZP"/>
    <property type="match status" value="1"/>
</dbReference>
<comment type="subcellular location">
    <subcellularLocation>
        <location evidence="1">Cell membrane</location>
        <topology evidence="1">Single-pass type I membrane protein</topology>
    </subcellularLocation>
    <subcellularLocation>
        <location evidence="13">Zona pellucida</location>
    </subcellularLocation>
</comment>
<dbReference type="PANTHER" id="PTHR23343:SF31">
    <property type="entry name" value="ZONA PELLUCIDA SPERM-BINDING PROTEIN 4"/>
    <property type="match status" value="1"/>
</dbReference>
<feature type="signal peptide" evidence="20">
    <location>
        <begin position="1"/>
        <end position="15"/>
    </location>
</feature>
<dbReference type="Ensembl" id="ENSVURT00010022501.1">
    <property type="protein sequence ID" value="ENSVURP00010019768.1"/>
    <property type="gene ID" value="ENSVURG00010015062.1"/>
</dbReference>
<evidence type="ECO:0000256" key="8">
    <source>
        <dbReference type="ARBA" id="ARBA00022989"/>
    </source>
</evidence>
<dbReference type="Pfam" id="PF22821">
    <property type="entry name" value="ZP1_ZP4_Ig-like"/>
    <property type="match status" value="1"/>
</dbReference>
<comment type="caution">
    <text evidence="18">Lacks conserved residue(s) required for the propagation of feature annotation.</text>
</comment>
<evidence type="ECO:0000313" key="24">
    <source>
        <dbReference type="Ensembl" id="ENSVURP00010019768.1"/>
    </source>
</evidence>
<dbReference type="InterPro" id="IPR001507">
    <property type="entry name" value="ZP_dom"/>
</dbReference>
<dbReference type="Gene3D" id="2.60.40.4100">
    <property type="entry name" value="Zona pellucida, ZP-C domain"/>
    <property type="match status" value="1"/>
</dbReference>
<protein>
    <recommendedName>
        <fullName evidence="15">Zona pellucida sperm-binding protein 4</fullName>
    </recommendedName>
    <alternativeName>
        <fullName evidence="17">Zona pellucida glycoprotein 4</fullName>
    </alternativeName>
    <alternativeName>
        <fullName evidence="16">Zona pellucida protein B</fullName>
    </alternativeName>
</protein>
<keyword evidence="9 19" id="KW-0472">Membrane</keyword>
<dbReference type="SMART" id="SM00018">
    <property type="entry name" value="PD"/>
    <property type="match status" value="1"/>
</dbReference>
<dbReference type="Pfam" id="PF00100">
    <property type="entry name" value="Zona_pellucida"/>
    <property type="match status" value="1"/>
</dbReference>
<dbReference type="RefSeq" id="XP_027726635.1">
    <property type="nucleotide sequence ID" value="XM_027870834.1"/>
</dbReference>
<dbReference type="PROSITE" id="PS51448">
    <property type="entry name" value="P_TREFOIL_2"/>
    <property type="match status" value="1"/>
</dbReference>
<dbReference type="CDD" id="cd00111">
    <property type="entry name" value="Trefoil"/>
    <property type="match status" value="1"/>
</dbReference>
<dbReference type="GO" id="GO:0060468">
    <property type="term" value="P:prevention of polyspermy"/>
    <property type="evidence" value="ECO:0007669"/>
    <property type="project" value="TreeGrafter"/>
</dbReference>
<dbReference type="InterPro" id="IPR000519">
    <property type="entry name" value="P_trefoil_dom"/>
</dbReference>
<feature type="domain" description="P-type" evidence="22">
    <location>
        <begin position="138"/>
        <end position="180"/>
    </location>
</feature>
<dbReference type="InterPro" id="IPR055356">
    <property type="entry name" value="ZP-N"/>
</dbReference>
<keyword evidence="3" id="KW-0964">Secreted</keyword>
<dbReference type="InterPro" id="IPR044913">
    <property type="entry name" value="P_trefoil_dom_sf"/>
</dbReference>
<keyword evidence="5" id="KW-0165">Cleavage on pair of basic residues</keyword>
<dbReference type="GeneTree" id="ENSGT00940000161324"/>
<dbReference type="InterPro" id="IPR054554">
    <property type="entry name" value="ZP1/4_Ig-like"/>
</dbReference>
<dbReference type="PROSITE" id="PS00682">
    <property type="entry name" value="ZP_1"/>
    <property type="match status" value="1"/>
</dbReference>
<evidence type="ECO:0000256" key="19">
    <source>
        <dbReference type="SAM" id="Phobius"/>
    </source>
</evidence>
<dbReference type="Ensembl" id="ENSVURT00010010272.1">
    <property type="protein sequence ID" value="ENSVURP00010009061.1"/>
    <property type="gene ID" value="ENSVURG00010006995.1"/>
</dbReference>
<dbReference type="InterPro" id="IPR042235">
    <property type="entry name" value="ZP-C_dom"/>
</dbReference>
<dbReference type="Pfam" id="PF00088">
    <property type="entry name" value="Trefoil"/>
    <property type="match status" value="1"/>
</dbReference>
<evidence type="ECO:0000256" key="2">
    <source>
        <dbReference type="ARBA" id="ARBA00022475"/>
    </source>
</evidence>